<dbReference type="GO" id="GO:0005975">
    <property type="term" value="P:carbohydrate metabolic process"/>
    <property type="evidence" value="ECO:0007669"/>
    <property type="project" value="InterPro"/>
</dbReference>
<gene>
    <name evidence="6" type="ORF">A3B49_02095</name>
</gene>
<evidence type="ECO:0000313" key="6">
    <source>
        <dbReference type="EMBL" id="OGE65582.1"/>
    </source>
</evidence>
<dbReference type="PANTHER" id="PTHR10353">
    <property type="entry name" value="GLYCOSYL HYDROLASE"/>
    <property type="match status" value="1"/>
</dbReference>
<comment type="similarity">
    <text evidence="1 5">Belongs to the glycosyl hydrolase 1 family.</text>
</comment>
<name>A0A1F5MJP2_9BACT</name>
<dbReference type="InterPro" id="IPR018120">
    <property type="entry name" value="Glyco_hydro_1_AS"/>
</dbReference>
<keyword evidence="2" id="KW-0378">Hydrolase</keyword>
<evidence type="ECO:0000256" key="5">
    <source>
        <dbReference type="RuleBase" id="RU003690"/>
    </source>
</evidence>
<dbReference type="InterPro" id="IPR017853">
    <property type="entry name" value="GH"/>
</dbReference>
<organism evidence="6 7">
    <name type="scientific">Candidatus Daviesbacteria bacterium RIFCSPLOWO2_01_FULL_40_24</name>
    <dbReference type="NCBI Taxonomy" id="1797787"/>
    <lineage>
        <taxon>Bacteria</taxon>
        <taxon>Candidatus Daviesiibacteriota</taxon>
    </lineage>
</organism>
<dbReference type="PANTHER" id="PTHR10353:SF209">
    <property type="entry name" value="GALACTOLIPID GALACTOSYLTRANSFERASE SFR2, CHLOROPLASTIC"/>
    <property type="match status" value="1"/>
</dbReference>
<accession>A0A1F5MJP2</accession>
<evidence type="ECO:0000256" key="3">
    <source>
        <dbReference type="ARBA" id="ARBA00023295"/>
    </source>
</evidence>
<comment type="caution">
    <text evidence="6">The sequence shown here is derived from an EMBL/GenBank/DDBJ whole genome shotgun (WGS) entry which is preliminary data.</text>
</comment>
<sequence>MSGDLRHDHATLRFPEKFLWGAATSAFQVEGNIANSDWWAWEQSHLLEINRSGQAADQYNRFEEDFKLAKDLGHNSHRLSLEWSRIEPKEGEFNQVEIEHYKNVLKSLKDKGFTVMLTLHHFSNPAWFAKKGGWRSFWAPYRFNKFVKRVVPELKELVDLWVTINEPAVYASLGYVSAEFPPQHKNDYFGAFKSMWNMARAHKKAYKTIHQIIPNAQVGVANPVQSYDTIHQHSLRENLGKILADYLTNHFFYFLSGLKYQDFIGLNYYANWYIGKNKKGFLPISIDVARIKPEEVSDLGWEIHSEGIFNIIMDFSDSGKPIYITENGIASTNDDRRVRFLLSYLKEVYHTIQLGAPVKGYFYWSLIDNMELHRGFGPQFGLIEIDFKTQARKVRPSAHVYEEIIKHNGIPHYLLKLLGHGIKVEDVLADPHDLNL</sequence>
<dbReference type="Pfam" id="PF00232">
    <property type="entry name" value="Glyco_hydro_1"/>
    <property type="match status" value="2"/>
</dbReference>
<dbReference type="EMBL" id="MFDO01000016">
    <property type="protein sequence ID" value="OGE65582.1"/>
    <property type="molecule type" value="Genomic_DNA"/>
</dbReference>
<evidence type="ECO:0000256" key="2">
    <source>
        <dbReference type="ARBA" id="ARBA00022801"/>
    </source>
</evidence>
<dbReference type="AlphaFoldDB" id="A0A1F5MJP2"/>
<proteinExistence type="inferred from homology"/>
<dbReference type="PROSITE" id="PS00572">
    <property type="entry name" value="GLYCOSYL_HYDROL_F1_1"/>
    <property type="match status" value="1"/>
</dbReference>
<dbReference type="Proteomes" id="UP000178017">
    <property type="component" value="Unassembled WGS sequence"/>
</dbReference>
<dbReference type="SUPFAM" id="SSF51445">
    <property type="entry name" value="(Trans)glycosidases"/>
    <property type="match status" value="1"/>
</dbReference>
<protein>
    <recommendedName>
        <fullName evidence="8">Beta-glucosidase</fullName>
    </recommendedName>
</protein>
<dbReference type="InterPro" id="IPR001360">
    <property type="entry name" value="Glyco_hydro_1"/>
</dbReference>
<feature type="active site" description="Nucleophile" evidence="4">
    <location>
        <position position="326"/>
    </location>
</feature>
<dbReference type="PRINTS" id="PR00131">
    <property type="entry name" value="GLHYDRLASE1"/>
</dbReference>
<evidence type="ECO:0000313" key="7">
    <source>
        <dbReference type="Proteomes" id="UP000178017"/>
    </source>
</evidence>
<dbReference type="Gene3D" id="3.20.20.80">
    <property type="entry name" value="Glycosidases"/>
    <property type="match status" value="1"/>
</dbReference>
<dbReference type="GO" id="GO:0008422">
    <property type="term" value="F:beta-glucosidase activity"/>
    <property type="evidence" value="ECO:0007669"/>
    <property type="project" value="TreeGrafter"/>
</dbReference>
<evidence type="ECO:0000256" key="4">
    <source>
        <dbReference type="PROSITE-ProRule" id="PRU10055"/>
    </source>
</evidence>
<evidence type="ECO:0000256" key="1">
    <source>
        <dbReference type="ARBA" id="ARBA00010838"/>
    </source>
</evidence>
<reference evidence="6 7" key="1">
    <citation type="journal article" date="2016" name="Nat. Commun.">
        <title>Thousands of microbial genomes shed light on interconnected biogeochemical processes in an aquifer system.</title>
        <authorList>
            <person name="Anantharaman K."/>
            <person name="Brown C.T."/>
            <person name="Hug L.A."/>
            <person name="Sharon I."/>
            <person name="Castelle C.J."/>
            <person name="Probst A.J."/>
            <person name="Thomas B.C."/>
            <person name="Singh A."/>
            <person name="Wilkins M.J."/>
            <person name="Karaoz U."/>
            <person name="Brodie E.L."/>
            <person name="Williams K.H."/>
            <person name="Hubbard S.S."/>
            <person name="Banfield J.F."/>
        </authorList>
    </citation>
    <scope>NUCLEOTIDE SEQUENCE [LARGE SCALE GENOMIC DNA]</scope>
</reference>
<keyword evidence="3" id="KW-0326">Glycosidase</keyword>
<evidence type="ECO:0008006" key="8">
    <source>
        <dbReference type="Google" id="ProtNLM"/>
    </source>
</evidence>